<proteinExistence type="predicted"/>
<organism evidence="1 2">
    <name type="scientific">Candidatus Woesebacteria bacterium GW2011_GWB1_39_12</name>
    <dbReference type="NCBI Taxonomy" id="1618574"/>
    <lineage>
        <taxon>Bacteria</taxon>
        <taxon>Candidatus Woeseibacteriota</taxon>
    </lineage>
</organism>
<protein>
    <submittedName>
        <fullName evidence="1">Uncharacterized protein</fullName>
    </submittedName>
</protein>
<dbReference type="EMBL" id="LBWB01000020">
    <property type="protein sequence ID" value="KKQ99938.1"/>
    <property type="molecule type" value="Genomic_DNA"/>
</dbReference>
<accession>A0A0G0M715</accession>
<dbReference type="STRING" id="1618574.UT24_C0020G0006"/>
<reference evidence="1 2" key="1">
    <citation type="journal article" date="2015" name="Nature">
        <title>rRNA introns, odd ribosomes, and small enigmatic genomes across a large radiation of phyla.</title>
        <authorList>
            <person name="Brown C.T."/>
            <person name="Hug L.A."/>
            <person name="Thomas B.C."/>
            <person name="Sharon I."/>
            <person name="Castelle C.J."/>
            <person name="Singh A."/>
            <person name="Wilkins M.J."/>
            <person name="Williams K.H."/>
            <person name="Banfield J.F."/>
        </authorList>
    </citation>
    <scope>NUCLEOTIDE SEQUENCE [LARGE SCALE GENOMIC DNA]</scope>
</reference>
<dbReference type="AlphaFoldDB" id="A0A0G0M715"/>
<comment type="caution">
    <text evidence="1">The sequence shown here is derived from an EMBL/GenBank/DDBJ whole genome shotgun (WGS) entry which is preliminary data.</text>
</comment>
<dbReference type="Proteomes" id="UP000033881">
    <property type="component" value="Unassembled WGS sequence"/>
</dbReference>
<evidence type="ECO:0000313" key="2">
    <source>
        <dbReference type="Proteomes" id="UP000033881"/>
    </source>
</evidence>
<sequence>MAELNVATLSDLVRLAPMLWEIGKDSVQQTMRTSGLVKEIPIPANSGNTREFSEIDLQEYAKTKNPGDQAERAAVQQGLTLLALVKSFLINGENLKAFA</sequence>
<name>A0A0G0M715_9BACT</name>
<gene>
    <name evidence="1" type="ORF">UT24_C0020G0006</name>
</gene>
<evidence type="ECO:0000313" key="1">
    <source>
        <dbReference type="EMBL" id="KKQ99938.1"/>
    </source>
</evidence>